<proteinExistence type="inferred from homology"/>
<dbReference type="RefSeq" id="XP_015514919.1">
    <property type="nucleotide sequence ID" value="XM_015659433.1"/>
</dbReference>
<evidence type="ECO:0000313" key="11">
    <source>
        <dbReference type="RefSeq" id="XP_015514919.1"/>
    </source>
</evidence>
<dbReference type="Pfam" id="PF08142">
    <property type="entry name" value="AARP2CN"/>
    <property type="match status" value="1"/>
</dbReference>
<dbReference type="GeneID" id="107220729"/>
<dbReference type="Pfam" id="PF22298">
    <property type="entry name" value="Tsr1_G-like"/>
    <property type="match status" value="1"/>
</dbReference>
<evidence type="ECO:0000256" key="3">
    <source>
        <dbReference type="ARBA" id="ARBA00023242"/>
    </source>
</evidence>
<gene>
    <name evidence="10 11 12" type="primary">LOC107220729</name>
</gene>
<dbReference type="PANTHER" id="PTHR12858:SF1">
    <property type="entry name" value="PRE-RRNA-PROCESSING PROTEIN TSR1 HOMOLOG"/>
    <property type="match status" value="1"/>
</dbReference>
<reference evidence="10 11" key="1">
    <citation type="submission" date="2025-04" db="UniProtKB">
        <authorList>
            <consortium name="RefSeq"/>
        </authorList>
    </citation>
    <scope>IDENTIFICATION</scope>
    <source>
        <tissue evidence="12">Thorax and Abdomen</tissue>
        <tissue evidence="10 11">Whole body</tissue>
    </source>
</reference>
<dbReference type="PANTHER" id="PTHR12858">
    <property type="entry name" value="RIBOSOME BIOGENESIS PROTEIN"/>
    <property type="match status" value="1"/>
</dbReference>
<dbReference type="GO" id="GO:0005730">
    <property type="term" value="C:nucleolus"/>
    <property type="evidence" value="ECO:0007669"/>
    <property type="project" value="UniProtKB-SubCell"/>
</dbReference>
<dbReference type="GO" id="GO:0034511">
    <property type="term" value="F:U3 snoRNA binding"/>
    <property type="evidence" value="ECO:0007669"/>
    <property type="project" value="TreeGrafter"/>
</dbReference>
<dbReference type="GO" id="GO:0003924">
    <property type="term" value="F:GTPase activity"/>
    <property type="evidence" value="ECO:0007669"/>
    <property type="project" value="TreeGrafter"/>
</dbReference>
<dbReference type="InterPro" id="IPR007034">
    <property type="entry name" value="BMS1_TSR1_C"/>
</dbReference>
<feature type="region of interest" description="Disordered" evidence="7">
    <location>
        <begin position="1"/>
        <end position="72"/>
    </location>
</feature>
<accession>A0A6J0BJM4</accession>
<dbReference type="GO" id="GO:0005525">
    <property type="term" value="F:GTP binding"/>
    <property type="evidence" value="ECO:0007669"/>
    <property type="project" value="TreeGrafter"/>
</dbReference>
<dbReference type="GO" id="GO:0030688">
    <property type="term" value="C:preribosome, small subunit precursor"/>
    <property type="evidence" value="ECO:0007669"/>
    <property type="project" value="TreeGrafter"/>
</dbReference>
<keyword evidence="9" id="KW-1185">Reference proteome</keyword>
<dbReference type="CTD" id="55720"/>
<feature type="domain" description="Bms1-type G" evidence="8">
    <location>
        <begin position="86"/>
        <end position="255"/>
    </location>
</feature>
<evidence type="ECO:0000256" key="7">
    <source>
        <dbReference type="SAM" id="MobiDB-lite"/>
    </source>
</evidence>
<evidence type="ECO:0000313" key="10">
    <source>
        <dbReference type="RefSeq" id="XP_015514918.1"/>
    </source>
</evidence>
<dbReference type="SMART" id="SM01362">
    <property type="entry name" value="DUF663"/>
    <property type="match status" value="1"/>
</dbReference>
<dbReference type="SMART" id="SM00785">
    <property type="entry name" value="AARP2CN"/>
    <property type="match status" value="1"/>
</dbReference>
<comment type="function">
    <text evidence="4">Required during maturation of the 40S ribosomal subunit in the nucleolus.</text>
</comment>
<feature type="region of interest" description="Disordered" evidence="7">
    <location>
        <begin position="417"/>
        <end position="455"/>
    </location>
</feature>
<dbReference type="OrthoDB" id="119302at2759"/>
<dbReference type="GO" id="GO:0000462">
    <property type="term" value="P:maturation of SSU-rRNA from tricistronic rRNA transcript (SSU-rRNA, 5.8S rRNA, LSU-rRNA)"/>
    <property type="evidence" value="ECO:0007669"/>
    <property type="project" value="TreeGrafter"/>
</dbReference>
<dbReference type="PROSITE" id="PS51714">
    <property type="entry name" value="G_BMS1"/>
    <property type="match status" value="1"/>
</dbReference>
<dbReference type="Pfam" id="PF04950">
    <property type="entry name" value="RIBIOP_C"/>
    <property type="match status" value="1"/>
</dbReference>
<dbReference type="GO" id="GO:0000479">
    <property type="term" value="P:endonucleolytic cleavage of tricistronic rRNA transcript (SSU-rRNA, 5.8S rRNA, LSU-rRNA)"/>
    <property type="evidence" value="ECO:0007669"/>
    <property type="project" value="TreeGrafter"/>
</dbReference>
<evidence type="ECO:0000313" key="12">
    <source>
        <dbReference type="RefSeq" id="XP_046596962.1"/>
    </source>
</evidence>
<evidence type="ECO:0000256" key="5">
    <source>
        <dbReference type="ARBA" id="ARBA00038288"/>
    </source>
</evidence>
<dbReference type="Proteomes" id="UP000829291">
    <property type="component" value="Chromosome 5"/>
</dbReference>
<name>A0A6J0BJM4_NEOLC</name>
<evidence type="ECO:0000256" key="4">
    <source>
        <dbReference type="ARBA" id="ARBA00037087"/>
    </source>
</evidence>
<dbReference type="RefSeq" id="XP_015514918.1">
    <property type="nucleotide sequence ID" value="XM_015659432.1"/>
</dbReference>
<evidence type="ECO:0000256" key="1">
    <source>
        <dbReference type="ARBA" id="ARBA00004604"/>
    </source>
</evidence>
<protein>
    <recommendedName>
        <fullName evidence="6">Pre-rRNA-processing protein TSR1 homolog</fullName>
    </recommendedName>
</protein>
<keyword evidence="2" id="KW-0690">Ribosome biogenesis</keyword>
<dbReference type="InterPro" id="IPR030387">
    <property type="entry name" value="G_Bms1/Tsr1_dom"/>
</dbReference>
<dbReference type="AlphaFoldDB" id="A0A6J0BJM4"/>
<dbReference type="InterPro" id="IPR039761">
    <property type="entry name" value="Bms1/Tsr1"/>
</dbReference>
<evidence type="ECO:0000259" key="8">
    <source>
        <dbReference type="PROSITE" id="PS51714"/>
    </source>
</evidence>
<sequence length="808" mass="92402">MGINKQERHRSGAFKQSNKVHKTGRHRSKGSIESEVKGKVEVKALSKRVRRELRKEERKNQAHQIRQKKRDQAFAQKRNLGGYLKPPLLVTVIPLNEDVDVQSTLSLIAGADQDAIVTKSPSGATHVSVPRYKQRFSFIVPPLGNTFATLDTAKVADTILFVVPTLPKSQQSDQAWKAIDDWGEEILAASIAQGLPTTVVTIVDLETLHPKKRQDVKQQVQKSIFKWLPNEKVMPLDKKVDALNVLRRVGSQKQKTVSYRDNRSHLFAEHVVFKSNNNSDAFNNYGTLEVAGYLRGMPLSVNGLVHIPGLGEFQMSKIEAPEDPYPLETRGIKGIPLTNDVKMKKDCISRVLERVDPNLQESLQSENIPDPLDAEQTWPTNEELADAEAEKMRKKIVKRVPKGTSVYQAAWIPDIDEEEADEISDSEYEDNDEMAVDADDSAQLSEDSEEEAEDYETMTVTDVAPDEQRYDQDMDMQEEQRSIMKIKEARMDAQFPDERDTPQDIPAKEYFQKYRGLESFRTSLWDPKENLPADYARIYQFENFDRTRKRIMKESVDRVGAMPGWYITVHVTGLSEDLYKAYNMVEEQPLIIFGLLPHEHKMSVLNVVLKRTADDVNAIKSKEKLVFQCGFRRFTTSPIFSQHTSGNKHKYERYFQPNSTVVASMYAPITFSPCPVMCYLQQNDGSLKLVATGSVLSANPDRIIVKRVVLSGYPFKVHKRSAVVRFMFFNRDDINWFRPVQLHTKHGRRGHIKEPLGTHGHMKCVFNGQLKSQDTILMNLYKRVFPKWTYDPYLLTATSYPVDDVQME</sequence>
<evidence type="ECO:0000313" key="9">
    <source>
        <dbReference type="Proteomes" id="UP000829291"/>
    </source>
</evidence>
<dbReference type="KEGG" id="nlo:107220729"/>
<comment type="similarity">
    <text evidence="5">Belongs to the TRAFAC class translation factor GTPase superfamily. Bms1-like GTPase family. TSR1 subfamily.</text>
</comment>
<comment type="subcellular location">
    <subcellularLocation>
        <location evidence="1">Nucleus</location>
        <location evidence="1">Nucleolus</location>
    </subcellularLocation>
</comment>
<feature type="compositionally biased region" description="Basic and acidic residues" evidence="7">
    <location>
        <begin position="30"/>
        <end position="44"/>
    </location>
</feature>
<feature type="compositionally biased region" description="Basic and acidic residues" evidence="7">
    <location>
        <begin position="1"/>
        <end position="10"/>
    </location>
</feature>
<keyword evidence="3" id="KW-0539">Nucleus</keyword>
<dbReference type="RefSeq" id="XP_046596962.1">
    <property type="nucleotide sequence ID" value="XM_046741006.1"/>
</dbReference>
<evidence type="ECO:0000256" key="6">
    <source>
        <dbReference type="ARBA" id="ARBA00040070"/>
    </source>
</evidence>
<feature type="compositionally biased region" description="Basic residues" evidence="7">
    <location>
        <begin position="11"/>
        <end position="29"/>
    </location>
</feature>
<dbReference type="InterPro" id="IPR012948">
    <property type="entry name" value="AARP2CN"/>
</dbReference>
<organism evidence="9 11">
    <name type="scientific">Neodiprion lecontei</name>
    <name type="common">Redheaded pine sawfly</name>
    <dbReference type="NCBI Taxonomy" id="441921"/>
    <lineage>
        <taxon>Eukaryota</taxon>
        <taxon>Metazoa</taxon>
        <taxon>Ecdysozoa</taxon>
        <taxon>Arthropoda</taxon>
        <taxon>Hexapoda</taxon>
        <taxon>Insecta</taxon>
        <taxon>Pterygota</taxon>
        <taxon>Neoptera</taxon>
        <taxon>Endopterygota</taxon>
        <taxon>Hymenoptera</taxon>
        <taxon>Tenthredinoidea</taxon>
        <taxon>Diprionidae</taxon>
        <taxon>Diprioninae</taxon>
        <taxon>Neodiprion</taxon>
    </lineage>
</organism>
<evidence type="ECO:0000256" key="2">
    <source>
        <dbReference type="ARBA" id="ARBA00022517"/>
    </source>
</evidence>